<keyword evidence="1" id="KW-0732">Signal</keyword>
<feature type="signal peptide" evidence="1">
    <location>
        <begin position="1"/>
        <end position="20"/>
    </location>
</feature>
<keyword evidence="3" id="KW-1185">Reference proteome</keyword>
<feature type="chain" id="PRO_5047203969" evidence="1">
    <location>
        <begin position="21"/>
        <end position="233"/>
    </location>
</feature>
<name>A0ABN6H5A5_9BACT</name>
<dbReference type="Proteomes" id="UP001374893">
    <property type="component" value="Chromosome"/>
</dbReference>
<gene>
    <name evidence="2" type="ORF">HAHE_27580</name>
</gene>
<dbReference type="RefSeq" id="WP_338685223.1">
    <property type="nucleotide sequence ID" value="NZ_AP024702.1"/>
</dbReference>
<protein>
    <submittedName>
        <fullName evidence="2">Uncharacterized protein</fullName>
    </submittedName>
</protein>
<proteinExistence type="predicted"/>
<accession>A0ABN6H5A5</accession>
<evidence type="ECO:0000256" key="1">
    <source>
        <dbReference type="SAM" id="SignalP"/>
    </source>
</evidence>
<dbReference type="EMBL" id="AP024702">
    <property type="protein sequence ID" value="BCX48850.1"/>
    <property type="molecule type" value="Genomic_DNA"/>
</dbReference>
<organism evidence="2 3">
    <name type="scientific">Haloferula helveola</name>
    <dbReference type="NCBI Taxonomy" id="490095"/>
    <lineage>
        <taxon>Bacteria</taxon>
        <taxon>Pseudomonadati</taxon>
        <taxon>Verrucomicrobiota</taxon>
        <taxon>Verrucomicrobiia</taxon>
        <taxon>Verrucomicrobiales</taxon>
        <taxon>Verrucomicrobiaceae</taxon>
        <taxon>Haloferula</taxon>
    </lineage>
</organism>
<sequence>MSVRFLILFLCLHSALTAAAPRVLVWDDSVASRELALARGREQVELSNLHPSKRSEPIRLKGTGPIFLRALDRNSEDEGPVQRECAISESLAHPLLLLMPDEKDATGIRVVVFEDDPSGFQWGSYRFLNATPKTLALRLEDRAEKIPGGWKPVDIRLTGETRGIGVMIAPLENLKRPHYSAVWEHEPETRTLCFIVPGTDPRLGPIAIKAVPQSRKSFELELKPEGAEASAGE</sequence>
<evidence type="ECO:0000313" key="2">
    <source>
        <dbReference type="EMBL" id="BCX48850.1"/>
    </source>
</evidence>
<reference evidence="2 3" key="1">
    <citation type="submission" date="2021-06" db="EMBL/GenBank/DDBJ databases">
        <title>Complete genome of Haloferula helveola possessing various polysaccharide degrading enzymes.</title>
        <authorList>
            <person name="Takami H."/>
            <person name="Huang C."/>
            <person name="Hamasaki K."/>
        </authorList>
    </citation>
    <scope>NUCLEOTIDE SEQUENCE [LARGE SCALE GENOMIC DNA]</scope>
    <source>
        <strain evidence="2 3">CN-1</strain>
    </source>
</reference>
<evidence type="ECO:0000313" key="3">
    <source>
        <dbReference type="Proteomes" id="UP001374893"/>
    </source>
</evidence>